<name>A0ABQ0QFL5_9PROT</name>
<sequence length="55" mass="6123">MFPPGWVEQKKAAHCSWVHQYQRTVPDLAAAMIVGEAVGLLALMTIWSSRLILSN</sequence>
<reference evidence="2" key="1">
    <citation type="submission" date="2013-04" db="EMBL/GenBank/DDBJ databases">
        <title>The genome sequencing project of 58 acetic acid bacteria.</title>
        <authorList>
            <person name="Okamoto-Kainuma A."/>
            <person name="Ishikawa M."/>
            <person name="Umino S."/>
            <person name="Koizumi Y."/>
            <person name="Shiwa Y."/>
            <person name="Yoshikawa H."/>
            <person name="Matsutani M."/>
            <person name="Matsushita K."/>
        </authorList>
    </citation>
    <scope>NUCLEOTIDE SEQUENCE</scope>
    <source>
        <strain evidence="2">NRIC 0228</strain>
    </source>
</reference>
<keyword evidence="3" id="KW-1185">Reference proteome</keyword>
<evidence type="ECO:0000313" key="2">
    <source>
        <dbReference type="EMBL" id="GBR17222.1"/>
    </source>
</evidence>
<comment type="caution">
    <text evidence="2">The sequence shown here is derived from an EMBL/GenBank/DDBJ whole genome shotgun (WGS) entry which is preliminary data.</text>
</comment>
<accession>A0ABQ0QFL5</accession>
<gene>
    <name evidence="2" type="ORF">AA0228_2978</name>
</gene>
<evidence type="ECO:0000256" key="1">
    <source>
        <dbReference type="SAM" id="Phobius"/>
    </source>
</evidence>
<protein>
    <submittedName>
        <fullName evidence="2">Uncharacterized protein</fullName>
    </submittedName>
</protein>
<evidence type="ECO:0000313" key="3">
    <source>
        <dbReference type="Proteomes" id="UP001061070"/>
    </source>
</evidence>
<proteinExistence type="predicted"/>
<dbReference type="Proteomes" id="UP001061070">
    <property type="component" value="Unassembled WGS sequence"/>
</dbReference>
<keyword evidence="1" id="KW-0472">Membrane</keyword>
<dbReference type="EMBL" id="BAQW01000013">
    <property type="protein sequence ID" value="GBR17222.1"/>
    <property type="molecule type" value="Genomic_DNA"/>
</dbReference>
<keyword evidence="1" id="KW-0812">Transmembrane</keyword>
<keyword evidence="1" id="KW-1133">Transmembrane helix</keyword>
<organism evidence="2 3">
    <name type="scientific">Gluconobacter frateurii NRIC 0228</name>
    <dbReference type="NCBI Taxonomy" id="1307946"/>
    <lineage>
        <taxon>Bacteria</taxon>
        <taxon>Pseudomonadati</taxon>
        <taxon>Pseudomonadota</taxon>
        <taxon>Alphaproteobacteria</taxon>
        <taxon>Acetobacterales</taxon>
        <taxon>Acetobacteraceae</taxon>
        <taxon>Gluconobacter</taxon>
    </lineage>
</organism>
<feature type="transmembrane region" description="Helical" evidence="1">
    <location>
        <begin position="28"/>
        <end position="47"/>
    </location>
</feature>